<gene>
    <name evidence="1" type="ORF">LCGC14_0687840</name>
</gene>
<protein>
    <submittedName>
        <fullName evidence="1">Uncharacterized protein</fullName>
    </submittedName>
</protein>
<organism evidence="1">
    <name type="scientific">marine sediment metagenome</name>
    <dbReference type="NCBI Taxonomy" id="412755"/>
    <lineage>
        <taxon>unclassified sequences</taxon>
        <taxon>metagenomes</taxon>
        <taxon>ecological metagenomes</taxon>
    </lineage>
</organism>
<dbReference type="EMBL" id="LAZR01001418">
    <property type="protein sequence ID" value="KKN44963.1"/>
    <property type="molecule type" value="Genomic_DNA"/>
</dbReference>
<reference evidence="1" key="1">
    <citation type="journal article" date="2015" name="Nature">
        <title>Complex archaea that bridge the gap between prokaryotes and eukaryotes.</title>
        <authorList>
            <person name="Spang A."/>
            <person name="Saw J.H."/>
            <person name="Jorgensen S.L."/>
            <person name="Zaremba-Niedzwiedzka K."/>
            <person name="Martijn J."/>
            <person name="Lind A.E."/>
            <person name="van Eijk R."/>
            <person name="Schleper C."/>
            <person name="Guy L."/>
            <person name="Ettema T.J."/>
        </authorList>
    </citation>
    <scope>NUCLEOTIDE SEQUENCE</scope>
</reference>
<proteinExistence type="predicted"/>
<name>A0A0F9TUC2_9ZZZZ</name>
<evidence type="ECO:0000313" key="1">
    <source>
        <dbReference type="EMBL" id="KKN44963.1"/>
    </source>
</evidence>
<comment type="caution">
    <text evidence="1">The sequence shown here is derived from an EMBL/GenBank/DDBJ whole genome shotgun (WGS) entry which is preliminary data.</text>
</comment>
<accession>A0A0F9TUC2</accession>
<dbReference type="AlphaFoldDB" id="A0A0F9TUC2"/>
<sequence>MKPLKRLMDENKLSQEQLSKILYDCLKYYLSEEELEIFILEYYMKKEEKINKRLQV</sequence>